<accession>A0A087E8W1</accession>
<sequence>MLYTKEEFSHLDEAHALTDLLTPISPMLYTVLTEARADLQTRYPSDLFWEHQNRQNLSRMVNQRAARLWPDSDSDSWALSDHTGFLHLRETATGLKMILRKVDPITRHVPKSNATKTNRVYFSQRNCIGVGRLNRVSQGTLFDEGKFAPDLSSIGLVCVWDELLDEGIAITVYKTSSPGRYGNENPYFFKYELHDSLPEDTELKYTASENEYVDLLPDLLEDYTGQPLDDDSKTESENRTPDAPYNNEPPEHRIHE</sequence>
<organism evidence="2 3">
    <name type="scientific">Bifidobacterium subtile</name>
    <dbReference type="NCBI Taxonomy" id="77635"/>
    <lineage>
        <taxon>Bacteria</taxon>
        <taxon>Bacillati</taxon>
        <taxon>Actinomycetota</taxon>
        <taxon>Actinomycetes</taxon>
        <taxon>Bifidobacteriales</taxon>
        <taxon>Bifidobacteriaceae</taxon>
        <taxon>Bifidobacterium</taxon>
    </lineage>
</organism>
<comment type="caution">
    <text evidence="2">The sequence shown here is derived from an EMBL/GenBank/DDBJ whole genome shotgun (WGS) entry which is preliminary data.</text>
</comment>
<dbReference type="AlphaFoldDB" id="A0A087E8W1"/>
<gene>
    <name evidence="2" type="ORF">BISU_1250</name>
</gene>
<evidence type="ECO:0000256" key="1">
    <source>
        <dbReference type="SAM" id="MobiDB-lite"/>
    </source>
</evidence>
<feature type="region of interest" description="Disordered" evidence="1">
    <location>
        <begin position="218"/>
        <end position="256"/>
    </location>
</feature>
<dbReference type="EMBL" id="JGZR01000005">
    <property type="protein sequence ID" value="KFJ04212.1"/>
    <property type="molecule type" value="Genomic_DNA"/>
</dbReference>
<protein>
    <submittedName>
        <fullName evidence="2">Uncharacterized protein</fullName>
    </submittedName>
</protein>
<name>A0A087E8W1_9BIFI</name>
<dbReference type="RefSeq" id="WP_024463480.1">
    <property type="nucleotide sequence ID" value="NZ_CP062939.1"/>
</dbReference>
<dbReference type="OrthoDB" id="9933704at2"/>
<evidence type="ECO:0000313" key="3">
    <source>
        <dbReference type="Proteomes" id="UP000029055"/>
    </source>
</evidence>
<reference evidence="2 3" key="1">
    <citation type="submission" date="2014-03" db="EMBL/GenBank/DDBJ databases">
        <title>Genomics of Bifidobacteria.</title>
        <authorList>
            <person name="Ventura M."/>
            <person name="Milani C."/>
            <person name="Lugli G.A."/>
        </authorList>
    </citation>
    <scope>NUCLEOTIDE SEQUENCE [LARGE SCALE GENOMIC DNA]</scope>
    <source>
        <strain evidence="2 3">LMG 11597</strain>
    </source>
</reference>
<keyword evidence="3" id="KW-1185">Reference proteome</keyword>
<evidence type="ECO:0000313" key="2">
    <source>
        <dbReference type="EMBL" id="KFJ04212.1"/>
    </source>
</evidence>
<feature type="compositionally biased region" description="Basic and acidic residues" evidence="1">
    <location>
        <begin position="230"/>
        <end position="240"/>
    </location>
</feature>
<proteinExistence type="predicted"/>
<dbReference type="Proteomes" id="UP000029055">
    <property type="component" value="Unassembled WGS sequence"/>
</dbReference>